<reference evidence="3" key="1">
    <citation type="submission" date="2020-06" db="EMBL/GenBank/DDBJ databases">
        <title>Legume-microbial interactions unlock mineral nutrients during tropical forest succession.</title>
        <authorList>
            <person name="Epihov D.Z."/>
        </authorList>
    </citation>
    <scope>NUCLEOTIDE SEQUENCE [LARGE SCALE GENOMIC DNA]</scope>
    <source>
        <strain evidence="3">Pan2503</strain>
    </source>
</reference>
<feature type="signal peptide" evidence="1">
    <location>
        <begin position="1"/>
        <end position="18"/>
    </location>
</feature>
<dbReference type="AlphaFoldDB" id="A0A7V8NLV1"/>
<protein>
    <submittedName>
        <fullName evidence="3">Amidohydrolase family protein</fullName>
    </submittedName>
</protein>
<dbReference type="SUPFAM" id="SSF51556">
    <property type="entry name" value="Metallo-dependent hydrolases"/>
    <property type="match status" value="1"/>
</dbReference>
<dbReference type="InterPro" id="IPR011059">
    <property type="entry name" value="Metal-dep_hydrolase_composite"/>
</dbReference>
<sequence length="481" mass="51282">MRKFLVAIFLFAASSANAQQVAPASKFIRENAPVIAVTHVQLIDGSGAPAQADQTIVMDHGKIVAVGPTAGTAVTAGAKVIDGKGKTLIPGIVGMHEHLFYPAANDGEPIFIEQPFSFPQLYLASGVTTARTTGSIEPYTDLQVKARVDSGRLPGPDLYLTTPYLEGAPSAFLQLHPLKDAAEARAFVDYWHSVGFTSVKAYMDVKPDELRAGIEEAHKLGMKVTGHLCSVGYIEAAEMGIDDLEHGPYGAPDGELYSKKKPGVCLDDFSGYFGMLAEIIKNIDPDGPELRKTLDTLVAHHVAVTSTLAVFEGAARPPMNSGIMKRSHELMSPQAWSKVMTLRANMLDLDPLIRTWLQKEMKFERNFVAAGGMLLAGCDPTGTGQTLAGLGDQRQVELLVEGGFTPVEAIHIATQNGATFLGAADRIGSVAAGKQADLVLLDGDLAKDITVIENPEIVFKSGVGYDSNAIYESLHGQVGLQ</sequence>
<name>A0A7V8NLV1_9BACT</name>
<gene>
    <name evidence="3" type="ORF">HRJ53_01875</name>
</gene>
<evidence type="ECO:0000259" key="2">
    <source>
        <dbReference type="Pfam" id="PF01979"/>
    </source>
</evidence>
<evidence type="ECO:0000256" key="1">
    <source>
        <dbReference type="SAM" id="SignalP"/>
    </source>
</evidence>
<dbReference type="PANTHER" id="PTHR43135:SF3">
    <property type="entry name" value="ALPHA-D-RIBOSE 1-METHYLPHOSPHONATE 5-TRIPHOSPHATE DIPHOSPHATASE"/>
    <property type="match status" value="1"/>
</dbReference>
<dbReference type="EMBL" id="JACDQQ010000188">
    <property type="protein sequence ID" value="MBA0083720.1"/>
    <property type="molecule type" value="Genomic_DNA"/>
</dbReference>
<dbReference type="Gene3D" id="2.30.40.10">
    <property type="entry name" value="Urease, subunit C, domain 1"/>
    <property type="match status" value="2"/>
</dbReference>
<dbReference type="InterPro" id="IPR032466">
    <property type="entry name" value="Metal_Hydrolase"/>
</dbReference>
<dbReference type="InterPro" id="IPR006680">
    <property type="entry name" value="Amidohydro-rel"/>
</dbReference>
<dbReference type="GO" id="GO:0016810">
    <property type="term" value="F:hydrolase activity, acting on carbon-nitrogen (but not peptide) bonds"/>
    <property type="evidence" value="ECO:0007669"/>
    <property type="project" value="InterPro"/>
</dbReference>
<keyword evidence="4" id="KW-1185">Reference proteome</keyword>
<dbReference type="InterPro" id="IPR051781">
    <property type="entry name" value="Metallo-dep_Hydrolase"/>
</dbReference>
<evidence type="ECO:0000313" key="3">
    <source>
        <dbReference type="EMBL" id="MBA0083720.1"/>
    </source>
</evidence>
<dbReference type="Pfam" id="PF01979">
    <property type="entry name" value="Amidohydro_1"/>
    <property type="match status" value="1"/>
</dbReference>
<evidence type="ECO:0000313" key="4">
    <source>
        <dbReference type="Proteomes" id="UP000567293"/>
    </source>
</evidence>
<comment type="caution">
    <text evidence="3">The sequence shown here is derived from an EMBL/GenBank/DDBJ whole genome shotgun (WGS) entry which is preliminary data.</text>
</comment>
<dbReference type="PANTHER" id="PTHR43135">
    <property type="entry name" value="ALPHA-D-RIBOSE 1-METHYLPHOSPHONATE 5-TRIPHOSPHATE DIPHOSPHATASE"/>
    <property type="match status" value="1"/>
</dbReference>
<dbReference type="Proteomes" id="UP000567293">
    <property type="component" value="Unassembled WGS sequence"/>
</dbReference>
<proteinExistence type="predicted"/>
<dbReference type="SUPFAM" id="SSF51338">
    <property type="entry name" value="Composite domain of metallo-dependent hydrolases"/>
    <property type="match status" value="1"/>
</dbReference>
<feature type="domain" description="Amidohydrolase-related" evidence="2">
    <location>
        <begin position="88"/>
        <end position="462"/>
    </location>
</feature>
<dbReference type="Gene3D" id="3.40.50.10910">
    <property type="entry name" value="Amidohydrolase"/>
    <property type="match status" value="1"/>
</dbReference>
<dbReference type="Gene3D" id="3.20.20.140">
    <property type="entry name" value="Metal-dependent hydrolases"/>
    <property type="match status" value="2"/>
</dbReference>
<feature type="chain" id="PRO_5030567106" evidence="1">
    <location>
        <begin position="19"/>
        <end position="481"/>
    </location>
</feature>
<organism evidence="3 4">
    <name type="scientific">Candidatus Acidiferrum panamense</name>
    <dbReference type="NCBI Taxonomy" id="2741543"/>
    <lineage>
        <taxon>Bacteria</taxon>
        <taxon>Pseudomonadati</taxon>
        <taxon>Acidobacteriota</taxon>
        <taxon>Terriglobia</taxon>
        <taxon>Candidatus Acidiferrales</taxon>
        <taxon>Candidatus Acidiferrum</taxon>
    </lineage>
</organism>
<accession>A0A7V8NLV1</accession>
<keyword evidence="1" id="KW-0732">Signal</keyword>